<dbReference type="InterPro" id="IPR008969">
    <property type="entry name" value="CarboxyPept-like_regulatory"/>
</dbReference>
<evidence type="ECO:0000256" key="5">
    <source>
        <dbReference type="ARBA" id="ARBA00023136"/>
    </source>
</evidence>
<organism evidence="10 11">
    <name type="scientific">Flavobacterium hungaricum</name>
    <dbReference type="NCBI Taxonomy" id="2082725"/>
    <lineage>
        <taxon>Bacteria</taxon>
        <taxon>Pseudomonadati</taxon>
        <taxon>Bacteroidota</taxon>
        <taxon>Flavobacteriia</taxon>
        <taxon>Flavobacteriales</taxon>
        <taxon>Flavobacteriaceae</taxon>
        <taxon>Flavobacterium</taxon>
    </lineage>
</organism>
<evidence type="ECO:0000313" key="10">
    <source>
        <dbReference type="EMBL" id="MBE8724287.1"/>
    </source>
</evidence>
<accession>A0ABR9TGX6</accession>
<dbReference type="EMBL" id="PRDM01000001">
    <property type="protein sequence ID" value="MBE8724287.1"/>
    <property type="molecule type" value="Genomic_DNA"/>
</dbReference>
<keyword evidence="3 7" id="KW-1134">Transmembrane beta strand</keyword>
<evidence type="ECO:0000256" key="4">
    <source>
        <dbReference type="ARBA" id="ARBA00022692"/>
    </source>
</evidence>
<dbReference type="Gene3D" id="2.40.170.20">
    <property type="entry name" value="TonB-dependent receptor, beta-barrel domain"/>
    <property type="match status" value="1"/>
</dbReference>
<dbReference type="Proteomes" id="UP000640614">
    <property type="component" value="Unassembled WGS sequence"/>
</dbReference>
<keyword evidence="2 7" id="KW-0813">Transport</keyword>
<sequence length="1121" mass="124192">MTLMIPNNLRKTLFFLALLISGFKGFSQNKLITIHVKNKPISSIIKSIEEQSDFRIIYNARKIDAEQLADLDINNATLETVLKQLLKGKNISYYIQKKQVLLTSSVADNSEADPQEKERFISGIVYDAKSKLPLPGASVRIKGMGNGGMGAITDFNGKFVYQLTGNDIPNLVLEVGFLGMQPQSQKAGTKKLFSFFLEEAADELNPVIITSSYGTTKLKEEIVGSISTLTSKDIPVQQASESVDKMLEGQIAGVLIENTSGVGGPVKINIRGQGSLKPLGNSIVGTSTQPLIIIDGIIMTEETYIDSSFFNGQSAFSEDLANPLAQIAPENIETFTVLKDAAAVGLYGADGANGVILITTKKGKIGKAKFGFSNQLGVSSAINQIKYLNGEQYTEMRNQYLRNTSPNTAQLTYNGINTDWFDLLNNDGIYNKYNFNVSGADSKFSYRTNVSYLNIDEPQLGNTTKQLNAGINLGYRQSKWNVNLSLNPSYIKKVAPNTYYSYAYIPTLSPYTADGSYALSGVTGLTGGNPLAAIAQNKNETNTYGILGSINLGYELNKAIKFQTLFGIDYKDKEQDRYFSGENESGRNSGTFIFNEQTYPNWGRRAINERKSTKWNWQGQALFDKQITENHGIDGVLGFELAEEKGKFHYASATGFINPNVINSVSDALQDDNRTTVEDETYAKQAYRSDISNGSRVSLFSQINYNYKKKYFFLGNIRRDESSVFGDDTNVALNSGTGLAWIISNQDFLKSNSWVDFLKLKLSYGSTGNSRIGSYRSKGLYNISQNGYNGGEYATVGDAPNGSLSWEKNTKFNAGIDFNVFNRIELSLEYYYDDLSDLIVARDIPVENGYNTLELNAASMYNKGFEFTTRIKWFQKGKFKWSTSFNIATVENKVTDLLGLGSDYSQANIALAQKIGYSTSTIWGVNWIGVDPATGRDLIRKNGQVYDAATYSQLFTNADWEPIGNTQPKAFGGFSNRFSLNDNIILSITGAFQWGGDKLVTDDIIGKYRITSNRNMSTNAYDYWKNPGDIVTQPAPSNNTLIANMSKYVFDATYIKISNINLSYNVPVKNTFLDNLTVFADVSNALYWYKEKSPSGMNGIRELSYTYPQARTISCGINTKF</sequence>
<evidence type="ECO:0000256" key="6">
    <source>
        <dbReference type="ARBA" id="ARBA00023237"/>
    </source>
</evidence>
<dbReference type="InterPro" id="IPR011662">
    <property type="entry name" value="Secretin/TonB_short_N"/>
</dbReference>
<evidence type="ECO:0000259" key="8">
    <source>
        <dbReference type="Pfam" id="PF07660"/>
    </source>
</evidence>
<dbReference type="Pfam" id="PF07715">
    <property type="entry name" value="Plug"/>
    <property type="match status" value="1"/>
</dbReference>
<dbReference type="InterPro" id="IPR039426">
    <property type="entry name" value="TonB-dep_rcpt-like"/>
</dbReference>
<reference evidence="10 11" key="1">
    <citation type="submission" date="2018-07" db="EMBL/GenBank/DDBJ databases">
        <title>Genome assembly of strain KB82.</title>
        <authorList>
            <person name="Kukolya J."/>
            <person name="Horvath B."/>
            <person name="Nagy I."/>
            <person name="Toth A."/>
        </authorList>
    </citation>
    <scope>NUCLEOTIDE SEQUENCE [LARGE SCALE GENOMIC DNA]</scope>
    <source>
        <strain evidence="10 11">Kb82</strain>
    </source>
</reference>
<keyword evidence="5 7" id="KW-0472">Membrane</keyword>
<feature type="domain" description="TonB-dependent receptor plug" evidence="9">
    <location>
        <begin position="220"/>
        <end position="355"/>
    </location>
</feature>
<dbReference type="InterPro" id="IPR023996">
    <property type="entry name" value="TonB-dep_OMP_SusC/RagA"/>
</dbReference>
<evidence type="ECO:0000259" key="9">
    <source>
        <dbReference type="Pfam" id="PF07715"/>
    </source>
</evidence>
<dbReference type="InterPro" id="IPR037066">
    <property type="entry name" value="Plug_dom_sf"/>
</dbReference>
<evidence type="ECO:0000313" key="11">
    <source>
        <dbReference type="Proteomes" id="UP000640614"/>
    </source>
</evidence>
<dbReference type="Pfam" id="PF07660">
    <property type="entry name" value="STN"/>
    <property type="match status" value="1"/>
</dbReference>
<dbReference type="SUPFAM" id="SSF49464">
    <property type="entry name" value="Carboxypeptidase regulatory domain-like"/>
    <property type="match status" value="1"/>
</dbReference>
<keyword evidence="4 7" id="KW-0812">Transmembrane</keyword>
<evidence type="ECO:0000256" key="2">
    <source>
        <dbReference type="ARBA" id="ARBA00022448"/>
    </source>
</evidence>
<dbReference type="NCBIfam" id="TIGR04056">
    <property type="entry name" value="OMP_RagA_SusC"/>
    <property type="match status" value="1"/>
</dbReference>
<evidence type="ECO:0000256" key="1">
    <source>
        <dbReference type="ARBA" id="ARBA00004571"/>
    </source>
</evidence>
<dbReference type="Pfam" id="PF13715">
    <property type="entry name" value="CarbopepD_reg_2"/>
    <property type="match status" value="1"/>
</dbReference>
<proteinExistence type="inferred from homology"/>
<keyword evidence="6 7" id="KW-0998">Cell outer membrane</keyword>
<evidence type="ECO:0000256" key="3">
    <source>
        <dbReference type="ARBA" id="ARBA00022452"/>
    </source>
</evidence>
<dbReference type="PROSITE" id="PS52016">
    <property type="entry name" value="TONB_DEPENDENT_REC_3"/>
    <property type="match status" value="1"/>
</dbReference>
<dbReference type="Gene3D" id="2.170.130.10">
    <property type="entry name" value="TonB-dependent receptor, plug domain"/>
    <property type="match status" value="1"/>
</dbReference>
<dbReference type="Gene3D" id="3.55.50.30">
    <property type="match status" value="1"/>
</dbReference>
<gene>
    <name evidence="10" type="ORF">C4F50_04935</name>
</gene>
<dbReference type="InterPro" id="IPR036942">
    <property type="entry name" value="Beta-barrel_TonB_sf"/>
</dbReference>
<dbReference type="InterPro" id="IPR023997">
    <property type="entry name" value="TonB-dep_OMP_SusC/RagA_CS"/>
</dbReference>
<comment type="subcellular location">
    <subcellularLocation>
        <location evidence="1 7">Cell outer membrane</location>
        <topology evidence="1 7">Multi-pass membrane protein</topology>
    </subcellularLocation>
</comment>
<dbReference type="InterPro" id="IPR012910">
    <property type="entry name" value="Plug_dom"/>
</dbReference>
<dbReference type="SUPFAM" id="SSF56935">
    <property type="entry name" value="Porins"/>
    <property type="match status" value="1"/>
</dbReference>
<name>A0ABR9TGX6_9FLAO</name>
<comment type="similarity">
    <text evidence="7">Belongs to the TonB-dependent receptor family.</text>
</comment>
<keyword evidence="11" id="KW-1185">Reference proteome</keyword>
<protein>
    <submittedName>
        <fullName evidence="10">SusC/RagA family TonB-linked outer membrane protein</fullName>
    </submittedName>
</protein>
<dbReference type="NCBIfam" id="TIGR04057">
    <property type="entry name" value="SusC_RagA_signa"/>
    <property type="match status" value="1"/>
</dbReference>
<feature type="domain" description="Secretin/TonB short N-terminal" evidence="8">
    <location>
        <begin position="55"/>
        <end position="104"/>
    </location>
</feature>
<comment type="caution">
    <text evidence="10">The sequence shown here is derived from an EMBL/GenBank/DDBJ whole genome shotgun (WGS) entry which is preliminary data.</text>
</comment>
<evidence type="ECO:0000256" key="7">
    <source>
        <dbReference type="PROSITE-ProRule" id="PRU01360"/>
    </source>
</evidence>